<organism evidence="2 3">
    <name type="scientific">Variovorax paradoxus</name>
    <dbReference type="NCBI Taxonomy" id="34073"/>
    <lineage>
        <taxon>Bacteria</taxon>
        <taxon>Pseudomonadati</taxon>
        <taxon>Pseudomonadota</taxon>
        <taxon>Betaproteobacteria</taxon>
        <taxon>Burkholderiales</taxon>
        <taxon>Comamonadaceae</taxon>
        <taxon>Variovorax</taxon>
    </lineage>
</organism>
<evidence type="ECO:0000313" key="3">
    <source>
        <dbReference type="Proteomes" id="UP000249135"/>
    </source>
</evidence>
<accession>A0A2W5RDN4</accession>
<feature type="domain" description="Mandelate racemase/muconate lactonizing enzyme C-terminal" evidence="1">
    <location>
        <begin position="204"/>
        <end position="311"/>
    </location>
</feature>
<dbReference type="SMART" id="SM00922">
    <property type="entry name" value="MR_MLE"/>
    <property type="match status" value="1"/>
</dbReference>
<dbReference type="InterPro" id="IPR036849">
    <property type="entry name" value="Enolase-like_C_sf"/>
</dbReference>
<dbReference type="Proteomes" id="UP000249135">
    <property type="component" value="Unassembled WGS sequence"/>
</dbReference>
<dbReference type="SUPFAM" id="SSF51604">
    <property type="entry name" value="Enolase C-terminal domain-like"/>
    <property type="match status" value="1"/>
</dbReference>
<evidence type="ECO:0000259" key="1">
    <source>
        <dbReference type="SMART" id="SM00922"/>
    </source>
</evidence>
<sequence length="466" mass="49634">MLRVRAVEAGVRDMHLRLPFKFGAVVLTRCPQLFVRATVEVAGLGTATGFSAEMMVPRWFDKRPARSQADNVRDLKASLARAIDAYSGDASATAFGLFERHYEALMAAGAAQGETALSSAYGQAVLDRAVLDALCRAAGCNIAAGLRRNIAGLADTPLAPELAGFDWPAWLAARRAAETIEARHTVGMLDALDADPDADPAALPVHLPDVVRRYGHRSFKIKLGGGPAADIDRLDSVLSVLDAIAPGHRFSLDGNEQYASVDSLAGLFDHLRALPRLSARPEALLYIEQPLARDADLDAPLRTLDAPAPLLLDEGDGALDAFPRAVAQGWQGVSSKGCKGFYKALINRARCERSGGTLFMSAEDLTCQAGLAVQQDLAIAALLGLTHCERNGHHYVDGFGPAPRAEAERFAAAHPDLYRHEGGQVRLAIADGRLQLGSLLAAPGFAHAAAPDFDHLQPLERAAELV</sequence>
<dbReference type="EMBL" id="QFPP01000316">
    <property type="protein sequence ID" value="PZQ68707.1"/>
    <property type="molecule type" value="Genomic_DNA"/>
</dbReference>
<gene>
    <name evidence="2" type="ORF">DI563_20240</name>
</gene>
<proteinExistence type="predicted"/>
<dbReference type="AlphaFoldDB" id="A0A2W5RDN4"/>
<dbReference type="Gene3D" id="3.20.20.120">
    <property type="entry name" value="Enolase-like C-terminal domain"/>
    <property type="match status" value="1"/>
</dbReference>
<evidence type="ECO:0000313" key="2">
    <source>
        <dbReference type="EMBL" id="PZQ68707.1"/>
    </source>
</evidence>
<name>A0A2W5RDN4_VARPD</name>
<protein>
    <recommendedName>
        <fullName evidence="1">Mandelate racemase/muconate lactonizing enzyme C-terminal domain-containing protein</fullName>
    </recommendedName>
</protein>
<dbReference type="InterPro" id="IPR013342">
    <property type="entry name" value="Mandelate_racemase_C"/>
</dbReference>
<dbReference type="Pfam" id="PF13378">
    <property type="entry name" value="MR_MLE_C"/>
    <property type="match status" value="1"/>
</dbReference>
<dbReference type="InterPro" id="IPR029065">
    <property type="entry name" value="Enolase_C-like"/>
</dbReference>
<reference evidence="2 3" key="1">
    <citation type="submission" date="2017-08" db="EMBL/GenBank/DDBJ databases">
        <title>Infants hospitalized years apart are colonized by the same room-sourced microbial strains.</title>
        <authorList>
            <person name="Brooks B."/>
            <person name="Olm M.R."/>
            <person name="Firek B.A."/>
            <person name="Baker R."/>
            <person name="Thomas B.C."/>
            <person name="Morowitz M.J."/>
            <person name="Banfield J.F."/>
        </authorList>
    </citation>
    <scope>NUCLEOTIDE SEQUENCE [LARGE SCALE GENOMIC DNA]</scope>
    <source>
        <strain evidence="2">S2_005_003_R2_41</strain>
    </source>
</reference>
<comment type="caution">
    <text evidence="2">The sequence shown here is derived from an EMBL/GenBank/DDBJ whole genome shotgun (WGS) entry which is preliminary data.</text>
</comment>